<keyword evidence="2" id="KW-1185">Reference proteome</keyword>
<dbReference type="EMBL" id="KZ305044">
    <property type="protein sequence ID" value="PIA38994.1"/>
    <property type="molecule type" value="Genomic_DNA"/>
</dbReference>
<evidence type="ECO:0000313" key="1">
    <source>
        <dbReference type="EMBL" id="PIA38994.1"/>
    </source>
</evidence>
<dbReference type="AlphaFoldDB" id="A0A2G5D661"/>
<sequence>MQMTASLVVCGHKVYCLDKLGGLLIFDIASLVWREIPGNAELIPFDIQWFIMESEKGEILKINRGSDLKTFSFYKFIDSKSAWEELGDDDIEDRSWFIYDRNNHFTVKKTGVSKKVYEFDKFYNEVRNGALVESPNIHVYDLFNGSLQSYPHREGEWVDLGWMDKVTCSCKRYVPRPISMH</sequence>
<dbReference type="InParanoid" id="A0A2G5D661"/>
<dbReference type="Proteomes" id="UP000230069">
    <property type="component" value="Unassembled WGS sequence"/>
</dbReference>
<evidence type="ECO:0000313" key="2">
    <source>
        <dbReference type="Proteomes" id="UP000230069"/>
    </source>
</evidence>
<organism evidence="1 2">
    <name type="scientific">Aquilegia coerulea</name>
    <name type="common">Rocky mountain columbine</name>
    <dbReference type="NCBI Taxonomy" id="218851"/>
    <lineage>
        <taxon>Eukaryota</taxon>
        <taxon>Viridiplantae</taxon>
        <taxon>Streptophyta</taxon>
        <taxon>Embryophyta</taxon>
        <taxon>Tracheophyta</taxon>
        <taxon>Spermatophyta</taxon>
        <taxon>Magnoliopsida</taxon>
        <taxon>Ranunculales</taxon>
        <taxon>Ranunculaceae</taxon>
        <taxon>Thalictroideae</taxon>
        <taxon>Aquilegia</taxon>
    </lineage>
</organism>
<gene>
    <name evidence="1" type="ORF">AQUCO_02700282v1</name>
</gene>
<name>A0A2G5D661_AQUCA</name>
<accession>A0A2G5D661</accession>
<dbReference type="OrthoDB" id="1863935at2759"/>
<proteinExistence type="predicted"/>
<protein>
    <submittedName>
        <fullName evidence="1">Uncharacterized protein</fullName>
    </submittedName>
</protein>
<reference evidence="1 2" key="1">
    <citation type="submission" date="2017-09" db="EMBL/GenBank/DDBJ databases">
        <title>WGS assembly of Aquilegia coerulea Goldsmith.</title>
        <authorList>
            <person name="Hodges S."/>
            <person name="Kramer E."/>
            <person name="Nordborg M."/>
            <person name="Tomkins J."/>
            <person name="Borevitz J."/>
            <person name="Derieg N."/>
            <person name="Yan J."/>
            <person name="Mihaltcheva S."/>
            <person name="Hayes R.D."/>
            <person name="Rokhsar D."/>
        </authorList>
    </citation>
    <scope>NUCLEOTIDE SEQUENCE [LARGE SCALE GENOMIC DNA]</scope>
    <source>
        <strain evidence="2">cv. Goldsmith</strain>
    </source>
</reference>